<dbReference type="RefSeq" id="WP_267267120.1">
    <property type="nucleotide sequence ID" value="NZ_JAOVZW010000024.1"/>
</dbReference>
<dbReference type="Proteomes" id="UP001073122">
    <property type="component" value="Unassembled WGS sequence"/>
</dbReference>
<gene>
    <name evidence="1" type="ORF">OF897_18340</name>
</gene>
<evidence type="ECO:0000313" key="1">
    <source>
        <dbReference type="EMBL" id="MCX8525877.1"/>
    </source>
</evidence>
<protein>
    <submittedName>
        <fullName evidence="1">DUF6252 family protein</fullName>
    </submittedName>
</protein>
<keyword evidence="2" id="KW-1185">Reference proteome</keyword>
<evidence type="ECO:0000313" key="2">
    <source>
        <dbReference type="Proteomes" id="UP001073122"/>
    </source>
</evidence>
<organism evidence="1 2">
    <name type="scientific">Chryseobacterium formosus</name>
    <dbReference type="NCBI Taxonomy" id="1537363"/>
    <lineage>
        <taxon>Bacteria</taxon>
        <taxon>Pseudomonadati</taxon>
        <taxon>Bacteroidota</taxon>
        <taxon>Flavobacteriia</taxon>
        <taxon>Flavobacteriales</taxon>
        <taxon>Weeksellaceae</taxon>
        <taxon>Chryseobacterium group</taxon>
        <taxon>Chryseobacterium</taxon>
    </lineage>
</organism>
<accession>A0ABT3XW67</accession>
<dbReference type="EMBL" id="JAOVZW010000024">
    <property type="protein sequence ID" value="MCX8525877.1"/>
    <property type="molecule type" value="Genomic_DNA"/>
</dbReference>
<proteinExistence type="predicted"/>
<dbReference type="Pfam" id="PF19765">
    <property type="entry name" value="DUF6252"/>
    <property type="match status" value="1"/>
</dbReference>
<sequence length="174" mass="19135">MKKIFFLVLTTAMLLNCKDRDQDTDVLPETTQSGKNTGGAIVNSKLWVAKVQAPSSIAGGNITSYSHVGNAYKMEITLQEVNDQSSQIKIYIRDVQDIAAKTYNVNSSSNVEGYYTDKNFVKYDITSSTGGSVTITHFDIFKQVVSGTFSFKAENSNGEIVTVADGRFDKKFSQ</sequence>
<name>A0ABT3XW67_9FLAO</name>
<dbReference type="InterPro" id="IPR046219">
    <property type="entry name" value="DUF6252"/>
</dbReference>
<reference evidence="1" key="1">
    <citation type="submission" date="2022-10" db="EMBL/GenBank/DDBJ databases">
        <title>Chryseobacterium sp. nov., a novel bacterial species.</title>
        <authorList>
            <person name="Cao Y."/>
        </authorList>
    </citation>
    <scope>NUCLEOTIDE SEQUENCE</scope>
    <source>
        <strain evidence="1">CCTCC AB2015118</strain>
    </source>
</reference>
<comment type="caution">
    <text evidence="1">The sequence shown here is derived from an EMBL/GenBank/DDBJ whole genome shotgun (WGS) entry which is preliminary data.</text>
</comment>